<name>A0ABT1SIE4_9FIRM</name>
<dbReference type="RefSeq" id="WP_102266843.1">
    <property type="nucleotide sequence ID" value="NZ_CANTYB010000023.1"/>
</dbReference>
<dbReference type="EMBL" id="JANGCH010000002">
    <property type="protein sequence ID" value="MCQ5120992.1"/>
    <property type="molecule type" value="Genomic_DNA"/>
</dbReference>
<gene>
    <name evidence="1" type="ORF">NE663_01795</name>
</gene>
<protein>
    <submittedName>
        <fullName evidence="1">Uncharacterized protein</fullName>
    </submittedName>
</protein>
<evidence type="ECO:0000313" key="2">
    <source>
        <dbReference type="Proteomes" id="UP001524435"/>
    </source>
</evidence>
<sequence length="161" mass="19317">METYTLTKIDFQHAVMLLFDGTPWESNEGCCLFLEKDRICYAYLVKANGLYYITPLEIFPLHEIANVHINFRCEPYHTSAITDLRGYQKVPLKEYFVQMSYLGIMFELNDRICRFKVRDVRKSFPKLKNYFYEYGILVKSNMNIEKELLLNDEQLYEKYIK</sequence>
<keyword evidence="2" id="KW-1185">Reference proteome</keyword>
<evidence type="ECO:0000313" key="1">
    <source>
        <dbReference type="EMBL" id="MCQ5120992.1"/>
    </source>
</evidence>
<organism evidence="1 2">
    <name type="scientific">Massilicoli timonensis</name>
    <dbReference type="NCBI Taxonomy" id="2015901"/>
    <lineage>
        <taxon>Bacteria</taxon>
        <taxon>Bacillati</taxon>
        <taxon>Bacillota</taxon>
        <taxon>Erysipelotrichia</taxon>
        <taxon>Erysipelotrichales</taxon>
        <taxon>Erysipelotrichaceae</taxon>
        <taxon>Massilicoli</taxon>
    </lineage>
</organism>
<reference evidence="1 2" key="1">
    <citation type="submission" date="2022-06" db="EMBL/GenBank/DDBJ databases">
        <title>Isolation of gut microbiota from human fecal samples.</title>
        <authorList>
            <person name="Pamer E.G."/>
            <person name="Barat B."/>
            <person name="Waligurski E."/>
            <person name="Medina S."/>
            <person name="Paddock L."/>
            <person name="Mostad J."/>
        </authorList>
    </citation>
    <scope>NUCLEOTIDE SEQUENCE [LARGE SCALE GENOMIC DNA]</scope>
    <source>
        <strain evidence="1 2">DFI.6.1</strain>
    </source>
</reference>
<comment type="caution">
    <text evidence="1">The sequence shown here is derived from an EMBL/GenBank/DDBJ whole genome shotgun (WGS) entry which is preliminary data.</text>
</comment>
<dbReference type="Proteomes" id="UP001524435">
    <property type="component" value="Unassembled WGS sequence"/>
</dbReference>
<proteinExistence type="predicted"/>
<accession>A0ABT1SIE4</accession>